<dbReference type="InterPro" id="IPR037119">
    <property type="entry name" value="Haem_oxidase_HugZ-like_sf"/>
</dbReference>
<keyword evidence="3" id="KW-1185">Reference proteome</keyword>
<comment type="caution">
    <text evidence="2">The sequence shown here is derived from an EMBL/GenBank/DDBJ whole genome shotgun (WGS) entry which is preliminary data.</text>
</comment>
<dbReference type="Gene3D" id="3.20.180.10">
    <property type="entry name" value="PNP-oxidase-like"/>
    <property type="match status" value="1"/>
</dbReference>
<gene>
    <name evidence="2" type="ORF">DF220_08355</name>
</gene>
<dbReference type="Pfam" id="PF10615">
    <property type="entry name" value="DUF2470"/>
    <property type="match status" value="1"/>
</dbReference>
<dbReference type="EMBL" id="QEEX01000001">
    <property type="protein sequence ID" value="PWB97839.1"/>
    <property type="molecule type" value="Genomic_DNA"/>
</dbReference>
<evidence type="ECO:0000313" key="3">
    <source>
        <dbReference type="Proteomes" id="UP000244978"/>
    </source>
</evidence>
<dbReference type="Proteomes" id="UP000244978">
    <property type="component" value="Unassembled WGS sequence"/>
</dbReference>
<accession>A0A2U1T1T3</accession>
<evidence type="ECO:0000259" key="1">
    <source>
        <dbReference type="Pfam" id="PF10615"/>
    </source>
</evidence>
<feature type="domain" description="DUF2470" evidence="1">
    <location>
        <begin position="11"/>
        <end position="81"/>
    </location>
</feature>
<name>A0A2U1T1T3_9MICO</name>
<proteinExistence type="predicted"/>
<sequence>MPVFSADVVAAVLHHMNDDHRDDNVLIARAFGNAAAASATMTDLDENGGRWSYVADSVTHELEVPWSTTISERAEIRREIVVLYDSACERLGLEPRPH</sequence>
<evidence type="ECO:0000313" key="2">
    <source>
        <dbReference type="EMBL" id="PWB97839.1"/>
    </source>
</evidence>
<dbReference type="InterPro" id="IPR019595">
    <property type="entry name" value="DUF2470"/>
</dbReference>
<reference evidence="3" key="1">
    <citation type="submission" date="2018-04" db="EMBL/GenBank/DDBJ databases">
        <authorList>
            <person name="Liu S."/>
            <person name="Wang Z."/>
            <person name="Li J."/>
        </authorList>
    </citation>
    <scope>NUCLEOTIDE SEQUENCE [LARGE SCALE GENOMIC DNA]</scope>
    <source>
        <strain evidence="3">S1194</strain>
    </source>
</reference>
<dbReference type="AlphaFoldDB" id="A0A2U1T1T3"/>
<organism evidence="2 3">
    <name type="scientific">Homoserinimonas hongtaonis</name>
    <dbReference type="NCBI Taxonomy" id="2079791"/>
    <lineage>
        <taxon>Bacteria</taxon>
        <taxon>Bacillati</taxon>
        <taxon>Actinomycetota</taxon>
        <taxon>Actinomycetes</taxon>
        <taxon>Micrococcales</taxon>
        <taxon>Microbacteriaceae</taxon>
        <taxon>Homoserinimonas</taxon>
    </lineage>
</organism>
<dbReference type="RefSeq" id="WP_108997721.1">
    <property type="nucleotide sequence ID" value="NZ_QEEX01000001.1"/>
</dbReference>
<protein>
    <recommendedName>
        <fullName evidence="1">DUF2470 domain-containing protein</fullName>
    </recommendedName>
</protein>